<dbReference type="Proteomes" id="UP001596461">
    <property type="component" value="Unassembled WGS sequence"/>
</dbReference>
<name>A0ABD5WHJ2_9EURY</name>
<evidence type="ECO:0008006" key="3">
    <source>
        <dbReference type="Google" id="ProtNLM"/>
    </source>
</evidence>
<sequence length="295" mass="33707">MSAQSVVTGFVRNLKQRKWRYDRIVDRVVQPISTPFKPEPFDIVGADWDSLIVLDACRADLFESVAPIDEFAEYRRVNSPATSTQEWSRRVWKEDQLNTVYTTATPAVPNEPIGIFRSFENLWITSWDDESDTMLPGPVADRAREVVKQYPSMRHVVHFLQPHYPFVFADSDLLEGHEPSHEGLGWTIWDSLREGRISHEDCWRAYQQNLEGVLEVAMDLATDLPGRTVITSDHGNAMGEKPWWSPVELYNHPHDVWHPVLYEVPWAVIDGTNTSEGGDESDSVQDRLAALGYAD</sequence>
<dbReference type="GeneID" id="81125485"/>
<organism evidence="1 2">
    <name type="scientific">Halobaculum lipolyticum</name>
    <dbReference type="NCBI Taxonomy" id="3032001"/>
    <lineage>
        <taxon>Archaea</taxon>
        <taxon>Methanobacteriati</taxon>
        <taxon>Methanobacteriota</taxon>
        <taxon>Stenosarchaea group</taxon>
        <taxon>Halobacteria</taxon>
        <taxon>Halobacteriales</taxon>
        <taxon>Haloferacaceae</taxon>
        <taxon>Halobaculum</taxon>
    </lineage>
</organism>
<reference evidence="1 2" key="1">
    <citation type="journal article" date="2019" name="Int. J. Syst. Evol. Microbiol.">
        <title>The Global Catalogue of Microorganisms (GCM) 10K type strain sequencing project: providing services to taxonomists for standard genome sequencing and annotation.</title>
        <authorList>
            <consortium name="The Broad Institute Genomics Platform"/>
            <consortium name="The Broad Institute Genome Sequencing Center for Infectious Disease"/>
            <person name="Wu L."/>
            <person name="Ma J."/>
        </authorList>
    </citation>
    <scope>NUCLEOTIDE SEQUENCE [LARGE SCALE GENOMIC DNA]</scope>
    <source>
        <strain evidence="1 2">DT31</strain>
    </source>
</reference>
<dbReference type="InterPro" id="IPR017850">
    <property type="entry name" value="Alkaline_phosphatase_core_sf"/>
</dbReference>
<dbReference type="EMBL" id="JBHTAH010000014">
    <property type="protein sequence ID" value="MFC7070816.1"/>
    <property type="molecule type" value="Genomic_DNA"/>
</dbReference>
<accession>A0ABD5WHJ2</accession>
<dbReference type="SUPFAM" id="SSF53649">
    <property type="entry name" value="Alkaline phosphatase-like"/>
    <property type="match status" value="1"/>
</dbReference>
<evidence type="ECO:0000313" key="1">
    <source>
        <dbReference type="EMBL" id="MFC7070816.1"/>
    </source>
</evidence>
<proteinExistence type="predicted"/>
<keyword evidence="2" id="KW-1185">Reference proteome</keyword>
<protein>
    <recommendedName>
        <fullName evidence="3">PglZ domain-containing protein</fullName>
    </recommendedName>
</protein>
<evidence type="ECO:0000313" key="2">
    <source>
        <dbReference type="Proteomes" id="UP001596461"/>
    </source>
</evidence>
<dbReference type="AlphaFoldDB" id="A0ABD5WHJ2"/>
<dbReference type="RefSeq" id="WP_284030645.1">
    <property type="nucleotide sequence ID" value="NZ_CP126154.1"/>
</dbReference>
<gene>
    <name evidence="1" type="ORF">ACFQL9_14285</name>
</gene>
<comment type="caution">
    <text evidence="1">The sequence shown here is derived from an EMBL/GenBank/DDBJ whole genome shotgun (WGS) entry which is preliminary data.</text>
</comment>